<feature type="domain" description="Protein kinase" evidence="9">
    <location>
        <begin position="70"/>
        <end position="334"/>
    </location>
</feature>
<feature type="region of interest" description="Disordered" evidence="7">
    <location>
        <begin position="354"/>
        <end position="435"/>
    </location>
</feature>
<keyword evidence="11" id="KW-1185">Reference proteome</keyword>
<evidence type="ECO:0000256" key="1">
    <source>
        <dbReference type="ARBA" id="ARBA00012513"/>
    </source>
</evidence>
<evidence type="ECO:0000256" key="2">
    <source>
        <dbReference type="ARBA" id="ARBA00022527"/>
    </source>
</evidence>
<dbReference type="InterPro" id="IPR011009">
    <property type="entry name" value="Kinase-like_dom_sf"/>
</dbReference>
<gene>
    <name evidence="10" type="ORF">EF294_03925</name>
</gene>
<sequence length="603" mass="64136">MGADAPATLVPQRARSATGSENVTQGEVVPEGQDPTTPPELHAPPESAPTHPQAPAPYGQLSPGTVFAGYRIDRVLGHGGMGTVYVAAHPRLPRRDVIKLLNPSVSNDPSFRARFEREADLAGSLEHRNIVSVYDRGVENGQLWIAMRYVRGFDAASLIRSRPTGIDPAFAVHIISEIGIALDHAHRRAMVHRDVKPANILIESDDDGTTGAIMLTDFGIARAVDDAMHLTDTGLTVASVPYASPEQLHGYDLDGRADIYALACTFVELLTGAPPFPRDNRLAAMSAHLHDTPPSVRDRIPTLPPELDTVLSIALAKEPDQRYRTCAEFCYAAATAVGVAPSPNSPLPSGMHTALITGQTSNPGAHTGARRAPTSVSSDPRFSDPRFSDARRSDPRTGGMSGRVFSPAGNPDSATQVVQTRGRRPVAPPPTGRDERRKTTILVSLATVLALIGVIAGALAFLDRPDTGTWSAASRSIAEQFPQLLPAGPRAQGFGDATCSAATGNGLDAISCTASSGVQYTVWHTPTADDRATVDDLVGSQPGTPRTWAQGPVRVSRTTVANGWVITNFNDSAREPYTVVATWAGHTGEQVLDEWWRNAPFGS</sequence>
<keyword evidence="3" id="KW-0808">Transferase</keyword>
<evidence type="ECO:0000313" key="11">
    <source>
        <dbReference type="Proteomes" id="UP000267536"/>
    </source>
</evidence>
<keyword evidence="4" id="KW-0547">Nucleotide-binding</keyword>
<keyword evidence="8" id="KW-1133">Transmembrane helix</keyword>
<dbReference type="SUPFAM" id="SSF56112">
    <property type="entry name" value="Protein kinase-like (PK-like)"/>
    <property type="match status" value="1"/>
</dbReference>
<feature type="region of interest" description="Disordered" evidence="7">
    <location>
        <begin position="1"/>
        <end position="60"/>
    </location>
</feature>
<evidence type="ECO:0000256" key="5">
    <source>
        <dbReference type="ARBA" id="ARBA00022777"/>
    </source>
</evidence>
<proteinExistence type="predicted"/>
<dbReference type="CDD" id="cd14014">
    <property type="entry name" value="STKc_PknB_like"/>
    <property type="match status" value="1"/>
</dbReference>
<dbReference type="InterPro" id="IPR008271">
    <property type="entry name" value="Ser/Thr_kinase_AS"/>
</dbReference>
<dbReference type="GO" id="GO:0004674">
    <property type="term" value="F:protein serine/threonine kinase activity"/>
    <property type="evidence" value="ECO:0007669"/>
    <property type="project" value="UniProtKB-KW"/>
</dbReference>
<dbReference type="OrthoDB" id="9762169at2"/>
<dbReference type="Pfam" id="PF00069">
    <property type="entry name" value="Pkinase"/>
    <property type="match status" value="1"/>
</dbReference>
<dbReference type="Proteomes" id="UP000267536">
    <property type="component" value="Unassembled WGS sequence"/>
</dbReference>
<keyword evidence="8" id="KW-0812">Transmembrane</keyword>
<keyword evidence="2 10" id="KW-0723">Serine/threonine-protein kinase</keyword>
<dbReference type="AlphaFoldDB" id="A0A3N4GSD7"/>
<organism evidence="10 11">
    <name type="scientific">Gordonia oryzae</name>
    <dbReference type="NCBI Taxonomy" id="2487349"/>
    <lineage>
        <taxon>Bacteria</taxon>
        <taxon>Bacillati</taxon>
        <taxon>Actinomycetota</taxon>
        <taxon>Actinomycetes</taxon>
        <taxon>Mycobacteriales</taxon>
        <taxon>Gordoniaceae</taxon>
        <taxon>Gordonia</taxon>
    </lineage>
</organism>
<evidence type="ECO:0000256" key="3">
    <source>
        <dbReference type="ARBA" id="ARBA00022679"/>
    </source>
</evidence>
<feature type="transmembrane region" description="Helical" evidence="8">
    <location>
        <begin position="441"/>
        <end position="462"/>
    </location>
</feature>
<evidence type="ECO:0000259" key="9">
    <source>
        <dbReference type="PROSITE" id="PS50011"/>
    </source>
</evidence>
<comment type="caution">
    <text evidence="10">The sequence shown here is derived from an EMBL/GenBank/DDBJ whole genome shotgun (WGS) entry which is preliminary data.</text>
</comment>
<feature type="compositionally biased region" description="Polar residues" evidence="7">
    <location>
        <begin position="15"/>
        <end position="25"/>
    </location>
</feature>
<evidence type="ECO:0000256" key="8">
    <source>
        <dbReference type="SAM" id="Phobius"/>
    </source>
</evidence>
<evidence type="ECO:0000256" key="7">
    <source>
        <dbReference type="SAM" id="MobiDB-lite"/>
    </source>
</evidence>
<dbReference type="SMART" id="SM00220">
    <property type="entry name" value="S_TKc"/>
    <property type="match status" value="1"/>
</dbReference>
<keyword evidence="5 10" id="KW-0418">Kinase</keyword>
<feature type="compositionally biased region" description="Basic and acidic residues" evidence="7">
    <location>
        <begin position="381"/>
        <end position="395"/>
    </location>
</feature>
<dbReference type="PROSITE" id="PS00108">
    <property type="entry name" value="PROTEIN_KINASE_ST"/>
    <property type="match status" value="1"/>
</dbReference>
<dbReference type="InterPro" id="IPR000719">
    <property type="entry name" value="Prot_kinase_dom"/>
</dbReference>
<dbReference type="PANTHER" id="PTHR43289:SF6">
    <property type="entry name" value="SERINE_THREONINE-PROTEIN KINASE NEKL-3"/>
    <property type="match status" value="1"/>
</dbReference>
<dbReference type="Gene3D" id="1.10.510.10">
    <property type="entry name" value="Transferase(Phosphotransferase) domain 1"/>
    <property type="match status" value="1"/>
</dbReference>
<reference evidence="10 11" key="1">
    <citation type="submission" date="2018-11" db="EMBL/GenBank/DDBJ databases">
        <title>Draft genome sequence of Gordonia sp. RS15-1S isolated from rice stems.</title>
        <authorList>
            <person name="Muangham S."/>
        </authorList>
    </citation>
    <scope>NUCLEOTIDE SEQUENCE [LARGE SCALE GENOMIC DNA]</scope>
    <source>
        <strain evidence="10 11">RS15-1S</strain>
    </source>
</reference>
<evidence type="ECO:0000313" key="10">
    <source>
        <dbReference type="EMBL" id="RPA65889.1"/>
    </source>
</evidence>
<dbReference type="GO" id="GO:0005524">
    <property type="term" value="F:ATP binding"/>
    <property type="evidence" value="ECO:0007669"/>
    <property type="project" value="UniProtKB-KW"/>
</dbReference>
<dbReference type="Gene3D" id="3.30.200.20">
    <property type="entry name" value="Phosphorylase Kinase, domain 1"/>
    <property type="match status" value="1"/>
</dbReference>
<name>A0A3N4GSD7_9ACTN</name>
<dbReference type="PANTHER" id="PTHR43289">
    <property type="entry name" value="MITOGEN-ACTIVATED PROTEIN KINASE KINASE KINASE 20-RELATED"/>
    <property type="match status" value="1"/>
</dbReference>
<dbReference type="EC" id="2.7.11.1" evidence="1"/>
<keyword evidence="6" id="KW-0067">ATP-binding</keyword>
<keyword evidence="8" id="KW-0472">Membrane</keyword>
<dbReference type="PROSITE" id="PS50011">
    <property type="entry name" value="PROTEIN_KINASE_DOM"/>
    <property type="match status" value="1"/>
</dbReference>
<evidence type="ECO:0000256" key="4">
    <source>
        <dbReference type="ARBA" id="ARBA00022741"/>
    </source>
</evidence>
<protein>
    <recommendedName>
        <fullName evidence="1">non-specific serine/threonine protein kinase</fullName>
        <ecNumber evidence="1">2.7.11.1</ecNumber>
    </recommendedName>
</protein>
<accession>A0A3N4GSD7</accession>
<dbReference type="EMBL" id="RKMH01000002">
    <property type="protein sequence ID" value="RPA65889.1"/>
    <property type="molecule type" value="Genomic_DNA"/>
</dbReference>
<evidence type="ECO:0000256" key="6">
    <source>
        <dbReference type="ARBA" id="ARBA00022840"/>
    </source>
</evidence>